<accession>A0A8D8FI56</accession>
<name>A0A8D8FI56_CULPI</name>
<protein>
    <submittedName>
        <fullName evidence="2">(northern house mosquito) hypothetical protein</fullName>
    </submittedName>
</protein>
<sequence length="129" mass="14153">MRPARPHPQAPTPPRSPRQAPQRPGRHRPGKTHRRPDPPTVQTTPKTPNPTPLFPEQRRRQVRLQLPRQDEQGEAPQVGRRSGLPAAGHPLGHGHADHDRRQPAGGGGGGEEGRANALAEDRRQLCQAV</sequence>
<evidence type="ECO:0000313" key="2">
    <source>
        <dbReference type="EMBL" id="CAG6471735.1"/>
    </source>
</evidence>
<feature type="region of interest" description="Disordered" evidence="1">
    <location>
        <begin position="1"/>
        <end position="129"/>
    </location>
</feature>
<dbReference type="EMBL" id="HBUE01068694">
    <property type="protein sequence ID" value="CAG6471735.1"/>
    <property type="molecule type" value="Transcribed_RNA"/>
</dbReference>
<feature type="compositionally biased region" description="Pro residues" evidence="1">
    <location>
        <begin position="1"/>
        <end position="16"/>
    </location>
</feature>
<dbReference type="EMBL" id="HBUE01068693">
    <property type="protein sequence ID" value="CAG6471732.1"/>
    <property type="molecule type" value="Transcribed_RNA"/>
</dbReference>
<feature type="compositionally biased region" description="Basic residues" evidence="1">
    <location>
        <begin position="24"/>
        <end position="34"/>
    </location>
</feature>
<proteinExistence type="predicted"/>
<reference evidence="2" key="1">
    <citation type="submission" date="2021-05" db="EMBL/GenBank/DDBJ databases">
        <authorList>
            <person name="Alioto T."/>
            <person name="Alioto T."/>
            <person name="Gomez Garrido J."/>
        </authorList>
    </citation>
    <scope>NUCLEOTIDE SEQUENCE</scope>
</reference>
<organism evidence="2">
    <name type="scientific">Culex pipiens</name>
    <name type="common">House mosquito</name>
    <dbReference type="NCBI Taxonomy" id="7175"/>
    <lineage>
        <taxon>Eukaryota</taxon>
        <taxon>Metazoa</taxon>
        <taxon>Ecdysozoa</taxon>
        <taxon>Arthropoda</taxon>
        <taxon>Hexapoda</taxon>
        <taxon>Insecta</taxon>
        <taxon>Pterygota</taxon>
        <taxon>Neoptera</taxon>
        <taxon>Endopterygota</taxon>
        <taxon>Diptera</taxon>
        <taxon>Nematocera</taxon>
        <taxon>Culicoidea</taxon>
        <taxon>Culicidae</taxon>
        <taxon>Culicinae</taxon>
        <taxon>Culicini</taxon>
        <taxon>Culex</taxon>
        <taxon>Culex</taxon>
    </lineage>
</organism>
<evidence type="ECO:0000256" key="1">
    <source>
        <dbReference type="SAM" id="MobiDB-lite"/>
    </source>
</evidence>
<dbReference type="AlphaFoldDB" id="A0A8D8FI56"/>
<feature type="compositionally biased region" description="Basic and acidic residues" evidence="1">
    <location>
        <begin position="111"/>
        <end position="129"/>
    </location>
</feature>